<comment type="caution">
    <text evidence="1">The sequence shown here is derived from an EMBL/GenBank/DDBJ whole genome shotgun (WGS) entry which is preliminary data.</text>
</comment>
<accession>A0ABD0P0J6</accession>
<keyword evidence="2" id="KW-1185">Reference proteome</keyword>
<organism evidence="1 2">
    <name type="scientific">Cirrhinus mrigala</name>
    <name type="common">Mrigala</name>
    <dbReference type="NCBI Taxonomy" id="683832"/>
    <lineage>
        <taxon>Eukaryota</taxon>
        <taxon>Metazoa</taxon>
        <taxon>Chordata</taxon>
        <taxon>Craniata</taxon>
        <taxon>Vertebrata</taxon>
        <taxon>Euteleostomi</taxon>
        <taxon>Actinopterygii</taxon>
        <taxon>Neopterygii</taxon>
        <taxon>Teleostei</taxon>
        <taxon>Ostariophysi</taxon>
        <taxon>Cypriniformes</taxon>
        <taxon>Cyprinidae</taxon>
        <taxon>Labeoninae</taxon>
        <taxon>Labeonini</taxon>
        <taxon>Cirrhinus</taxon>
    </lineage>
</organism>
<name>A0ABD0P0J6_CIRMR</name>
<protein>
    <submittedName>
        <fullName evidence="1">Uncharacterized protein</fullName>
    </submittedName>
</protein>
<dbReference type="AlphaFoldDB" id="A0ABD0P0J6"/>
<dbReference type="Proteomes" id="UP001529510">
    <property type="component" value="Unassembled WGS sequence"/>
</dbReference>
<evidence type="ECO:0000313" key="2">
    <source>
        <dbReference type="Proteomes" id="UP001529510"/>
    </source>
</evidence>
<gene>
    <name evidence="1" type="ORF">M9458_039106</name>
</gene>
<reference evidence="1 2" key="1">
    <citation type="submission" date="2024-05" db="EMBL/GenBank/DDBJ databases">
        <title>Genome sequencing and assembly of Indian major carp, Cirrhinus mrigala (Hamilton, 1822).</title>
        <authorList>
            <person name="Mohindra V."/>
            <person name="Chowdhury L.M."/>
            <person name="Lal K."/>
            <person name="Jena J.K."/>
        </authorList>
    </citation>
    <scope>NUCLEOTIDE SEQUENCE [LARGE SCALE GENOMIC DNA]</scope>
    <source>
        <strain evidence="1">CM1030</strain>
        <tissue evidence="1">Blood</tissue>
    </source>
</reference>
<dbReference type="EMBL" id="JAMKFB020000019">
    <property type="protein sequence ID" value="KAL0167262.1"/>
    <property type="molecule type" value="Genomic_DNA"/>
</dbReference>
<evidence type="ECO:0000313" key="1">
    <source>
        <dbReference type="EMBL" id="KAL0167262.1"/>
    </source>
</evidence>
<proteinExistence type="predicted"/>
<feature type="non-terminal residue" evidence="1">
    <location>
        <position position="1"/>
    </location>
</feature>
<sequence length="108" mass="11418">AVSPAEVLIPVESRLAFAECVHGSVTRPNDSQMIGAGVAAQTVRDVVPELREQTHAARGALCLAGARAVRTQAASRRTPITQQLLSGHRIRAAVSVFIIGSRESGHKQ</sequence>